<dbReference type="STRING" id="1798709.A2538_05240"/>
<gene>
    <name evidence="1" type="ORF">A2538_05240</name>
</gene>
<accession>A0A1F6PC23</accession>
<dbReference type="AlphaFoldDB" id="A0A1F6PC23"/>
<sequence length="75" mass="8686">MPSLGYNIGTVTKWLKCHPRRMRGSRNLAELREPWIPAYAGNDKKRYSATAPYSQNIIPHYGILVLEKKTDARVW</sequence>
<comment type="caution">
    <text evidence="1">The sequence shown here is derived from an EMBL/GenBank/DDBJ whole genome shotgun (WGS) entry which is preliminary data.</text>
</comment>
<proteinExistence type="predicted"/>
<name>A0A1F6PC23_9BACT</name>
<dbReference type="Proteomes" id="UP000178254">
    <property type="component" value="Unassembled WGS sequence"/>
</dbReference>
<organism evidence="1 2">
    <name type="scientific">Candidatus Magasanikbacteria bacterium RIFOXYD2_FULL_41_14</name>
    <dbReference type="NCBI Taxonomy" id="1798709"/>
    <lineage>
        <taxon>Bacteria</taxon>
        <taxon>Candidatus Magasanikiibacteriota</taxon>
    </lineage>
</organism>
<reference evidence="1 2" key="1">
    <citation type="journal article" date="2016" name="Nat. Commun.">
        <title>Thousands of microbial genomes shed light on interconnected biogeochemical processes in an aquifer system.</title>
        <authorList>
            <person name="Anantharaman K."/>
            <person name="Brown C.T."/>
            <person name="Hug L.A."/>
            <person name="Sharon I."/>
            <person name="Castelle C.J."/>
            <person name="Probst A.J."/>
            <person name="Thomas B.C."/>
            <person name="Singh A."/>
            <person name="Wilkins M.J."/>
            <person name="Karaoz U."/>
            <person name="Brodie E.L."/>
            <person name="Williams K.H."/>
            <person name="Hubbard S.S."/>
            <person name="Banfield J.F."/>
        </authorList>
    </citation>
    <scope>NUCLEOTIDE SEQUENCE [LARGE SCALE GENOMIC DNA]</scope>
</reference>
<evidence type="ECO:0000313" key="2">
    <source>
        <dbReference type="Proteomes" id="UP000178254"/>
    </source>
</evidence>
<protein>
    <submittedName>
        <fullName evidence="1">Uncharacterized protein</fullName>
    </submittedName>
</protein>
<dbReference type="EMBL" id="MFRE01000027">
    <property type="protein sequence ID" value="OGH93600.1"/>
    <property type="molecule type" value="Genomic_DNA"/>
</dbReference>
<evidence type="ECO:0000313" key="1">
    <source>
        <dbReference type="EMBL" id="OGH93600.1"/>
    </source>
</evidence>